<accession>A0AAV9ZN21</accession>
<protein>
    <submittedName>
        <fullName evidence="1">Uncharacterized protein</fullName>
    </submittedName>
</protein>
<sequence>MSVRYGSIGGQIYLGSSVAATIASLCCFNVENLEFPHIGCYRTVIHPAREVYSQELAPLDYHLLGDIMIPLGPLDSISLRTHATVNVCGIPSNINKENLAQSFRNQNFE</sequence>
<keyword evidence="2" id="KW-1185">Reference proteome</keyword>
<name>A0AAV9ZN21_9AGAR</name>
<evidence type="ECO:0000313" key="1">
    <source>
        <dbReference type="EMBL" id="KAK6987775.1"/>
    </source>
</evidence>
<reference evidence="1 2" key="1">
    <citation type="journal article" date="2024" name="J Genomics">
        <title>Draft genome sequencing and assembly of Favolaschia claudopus CIRM-BRFM 2984 isolated from oak limbs.</title>
        <authorList>
            <person name="Navarro D."/>
            <person name="Drula E."/>
            <person name="Chaduli D."/>
            <person name="Cazenave R."/>
            <person name="Ahrendt S."/>
            <person name="Wang J."/>
            <person name="Lipzen A."/>
            <person name="Daum C."/>
            <person name="Barry K."/>
            <person name="Grigoriev I.V."/>
            <person name="Favel A."/>
            <person name="Rosso M.N."/>
            <person name="Martin F."/>
        </authorList>
    </citation>
    <scope>NUCLEOTIDE SEQUENCE [LARGE SCALE GENOMIC DNA]</scope>
    <source>
        <strain evidence="1 2">CIRM-BRFM 2984</strain>
    </source>
</reference>
<evidence type="ECO:0000313" key="2">
    <source>
        <dbReference type="Proteomes" id="UP001362999"/>
    </source>
</evidence>
<dbReference type="Proteomes" id="UP001362999">
    <property type="component" value="Unassembled WGS sequence"/>
</dbReference>
<dbReference type="AlphaFoldDB" id="A0AAV9ZN21"/>
<comment type="caution">
    <text evidence="1">The sequence shown here is derived from an EMBL/GenBank/DDBJ whole genome shotgun (WGS) entry which is preliminary data.</text>
</comment>
<organism evidence="1 2">
    <name type="scientific">Favolaschia claudopus</name>
    <dbReference type="NCBI Taxonomy" id="2862362"/>
    <lineage>
        <taxon>Eukaryota</taxon>
        <taxon>Fungi</taxon>
        <taxon>Dikarya</taxon>
        <taxon>Basidiomycota</taxon>
        <taxon>Agaricomycotina</taxon>
        <taxon>Agaricomycetes</taxon>
        <taxon>Agaricomycetidae</taxon>
        <taxon>Agaricales</taxon>
        <taxon>Marasmiineae</taxon>
        <taxon>Mycenaceae</taxon>
        <taxon>Favolaschia</taxon>
    </lineage>
</organism>
<dbReference type="EMBL" id="JAWWNJ010000128">
    <property type="protein sequence ID" value="KAK6987775.1"/>
    <property type="molecule type" value="Genomic_DNA"/>
</dbReference>
<proteinExistence type="predicted"/>
<gene>
    <name evidence="1" type="ORF">R3P38DRAFT_3229919</name>
</gene>